<dbReference type="AlphaFoldDB" id="A0A9P7KAG3"/>
<name>A0A9P7KAG3_9AGAR</name>
<comment type="caution">
    <text evidence="1">The sequence shown here is derived from an EMBL/GenBank/DDBJ whole genome shotgun (WGS) entry which is preliminary data.</text>
</comment>
<dbReference type="EMBL" id="JABCKV010000477">
    <property type="protein sequence ID" value="KAG5640846.1"/>
    <property type="molecule type" value="Genomic_DNA"/>
</dbReference>
<dbReference type="Proteomes" id="UP000775547">
    <property type="component" value="Unassembled WGS sequence"/>
</dbReference>
<organism evidence="1 2">
    <name type="scientific">Asterophora parasitica</name>
    <dbReference type="NCBI Taxonomy" id="117018"/>
    <lineage>
        <taxon>Eukaryota</taxon>
        <taxon>Fungi</taxon>
        <taxon>Dikarya</taxon>
        <taxon>Basidiomycota</taxon>
        <taxon>Agaricomycotina</taxon>
        <taxon>Agaricomycetes</taxon>
        <taxon>Agaricomycetidae</taxon>
        <taxon>Agaricales</taxon>
        <taxon>Tricholomatineae</taxon>
        <taxon>Lyophyllaceae</taxon>
        <taxon>Asterophora</taxon>
    </lineage>
</organism>
<gene>
    <name evidence="1" type="ORF">DXG03_006832</name>
</gene>
<accession>A0A9P7KAG3</accession>
<protein>
    <submittedName>
        <fullName evidence="1">Uncharacterized protein</fullName>
    </submittedName>
</protein>
<proteinExistence type="predicted"/>
<reference evidence="1" key="2">
    <citation type="submission" date="2021-10" db="EMBL/GenBank/DDBJ databases">
        <title>Phylogenomics reveals ancestral predisposition of the termite-cultivated fungus Termitomyces towards a domesticated lifestyle.</title>
        <authorList>
            <person name="Auxier B."/>
            <person name="Grum-Grzhimaylo A."/>
            <person name="Cardenas M.E."/>
            <person name="Lodge J.D."/>
            <person name="Laessoe T."/>
            <person name="Pedersen O."/>
            <person name="Smith M.E."/>
            <person name="Kuyper T.W."/>
            <person name="Franco-Molano E.A."/>
            <person name="Baroni T.J."/>
            <person name="Aanen D.K."/>
        </authorList>
    </citation>
    <scope>NUCLEOTIDE SEQUENCE</scope>
    <source>
        <strain evidence="1">AP01</strain>
        <tissue evidence="1">Mycelium</tissue>
    </source>
</reference>
<dbReference type="OrthoDB" id="3239511at2759"/>
<evidence type="ECO:0000313" key="2">
    <source>
        <dbReference type="Proteomes" id="UP000775547"/>
    </source>
</evidence>
<keyword evidence="2" id="KW-1185">Reference proteome</keyword>
<sequence>MYADFDLHMDSSIRKGREELQKFSTLMQEYIRLTGLVAETGSYSGSEDSDEETKAPPNCVKNWNFPKMHLCNHLFDDIEDKGTQVQSIDNNDYNRYCQLGSPLAPSMFMALKLAHSLDRAFQSFRIKLGKFLTAFLPAYDIPLPGNKPIRLTPTDTITEYRFLKVQYRSISDWQLKTDYIRCNPSFHGQARYDCVLVNTFPAVPYIACLVLLFTCTIADREYPLALIQPFDAVYKKRGQLQKDTDLEFLRVRESLPKDCSFVSIHSFIRGVVVVHSDKEDCDSHLPSHDHFVFDVLDPDMFIRAQKQGEDGFWDKE</sequence>
<reference evidence="1" key="1">
    <citation type="submission" date="2020-07" db="EMBL/GenBank/DDBJ databases">
        <authorList>
            <person name="Nieuwenhuis M."/>
            <person name="Van De Peppel L.J.J."/>
        </authorList>
    </citation>
    <scope>NUCLEOTIDE SEQUENCE</scope>
    <source>
        <strain evidence="1">AP01</strain>
        <tissue evidence="1">Mycelium</tissue>
    </source>
</reference>
<evidence type="ECO:0000313" key="1">
    <source>
        <dbReference type="EMBL" id="KAG5640846.1"/>
    </source>
</evidence>